<protein>
    <submittedName>
        <fullName evidence="1">Uncharacterized protein</fullName>
    </submittedName>
</protein>
<name>A0A9X8HH16_APHAT</name>
<accession>A0A9X8HH16</accession>
<reference evidence="1 2" key="1">
    <citation type="journal article" date="2018" name="J. Invertebr. Pathol.">
        <title>New genotyping method for the causative agent of crayfish plague (Aphanomyces astaci) based on whole genome data.</title>
        <authorList>
            <person name="Minardi D."/>
            <person name="Studholme D.J."/>
            <person name="van der Giezen M."/>
            <person name="Pretto T."/>
            <person name="Oidtmann B."/>
        </authorList>
    </citation>
    <scope>NUCLEOTIDE SEQUENCE [LARGE SCALE GENOMIC DNA]</scope>
    <source>
        <strain evidence="1 2">KB13</strain>
    </source>
</reference>
<proteinExistence type="predicted"/>
<gene>
    <name evidence="1" type="ORF">DYB28_014412</name>
</gene>
<dbReference type="Proteomes" id="UP000275652">
    <property type="component" value="Unassembled WGS sequence"/>
</dbReference>
<feature type="non-terminal residue" evidence="1">
    <location>
        <position position="224"/>
    </location>
</feature>
<evidence type="ECO:0000313" key="2">
    <source>
        <dbReference type="Proteomes" id="UP000275652"/>
    </source>
</evidence>
<dbReference type="EMBL" id="QUTI01006992">
    <property type="protein sequence ID" value="RLO13345.1"/>
    <property type="molecule type" value="Genomic_DNA"/>
</dbReference>
<sequence length="224" mass="25209">MVQFSAAVSAAHKAKDMDQVAYEESCSSCQDIFKTKGSVSGCRHHAGRGRLSRLDNARFAQDYINCMSRIKKRNLAGYVPSPESMCNPLELVNIRTYLLATNDLIGWKLWTMILFHIRLFLRADEGVGFTCSQFLPRLTSVDGFGAVTMLAVTISGKTDKKKPIVLTMYRDDQCPQLCLVRTLLAWLKLSQHSGEGSLFPHDDDPTKFYPAAKFQVKCRELCMK</sequence>
<dbReference type="AlphaFoldDB" id="A0A9X8HH16"/>
<comment type="caution">
    <text evidence="1">The sequence shown here is derived from an EMBL/GenBank/DDBJ whole genome shotgun (WGS) entry which is preliminary data.</text>
</comment>
<evidence type="ECO:0000313" key="1">
    <source>
        <dbReference type="EMBL" id="RLO13345.1"/>
    </source>
</evidence>
<organism evidence="1 2">
    <name type="scientific">Aphanomyces astaci</name>
    <name type="common">Crayfish plague agent</name>
    <dbReference type="NCBI Taxonomy" id="112090"/>
    <lineage>
        <taxon>Eukaryota</taxon>
        <taxon>Sar</taxon>
        <taxon>Stramenopiles</taxon>
        <taxon>Oomycota</taxon>
        <taxon>Saprolegniomycetes</taxon>
        <taxon>Saprolegniales</taxon>
        <taxon>Verrucalvaceae</taxon>
        <taxon>Aphanomyces</taxon>
    </lineage>
</organism>